<dbReference type="EMBL" id="DS178271">
    <property type="protein sequence ID" value="EFP78864.2"/>
    <property type="molecule type" value="Genomic_DNA"/>
</dbReference>
<keyword evidence="3" id="KW-1185">Reference proteome</keyword>
<dbReference type="GeneID" id="10536968"/>
<dbReference type="InParanoid" id="E3K307"/>
<evidence type="ECO:0000313" key="3">
    <source>
        <dbReference type="Proteomes" id="UP000008783"/>
    </source>
</evidence>
<name>E3K307_PUCGT</name>
<dbReference type="KEGG" id="pgr:PGTG_04820"/>
<dbReference type="OrthoDB" id="2510641at2759"/>
<accession>E3K307</accession>
<organism evidence="2 3">
    <name type="scientific">Puccinia graminis f. sp. tritici (strain CRL 75-36-700-3 / race SCCL)</name>
    <name type="common">Black stem rust fungus</name>
    <dbReference type="NCBI Taxonomy" id="418459"/>
    <lineage>
        <taxon>Eukaryota</taxon>
        <taxon>Fungi</taxon>
        <taxon>Dikarya</taxon>
        <taxon>Basidiomycota</taxon>
        <taxon>Pucciniomycotina</taxon>
        <taxon>Pucciniomycetes</taxon>
        <taxon>Pucciniales</taxon>
        <taxon>Pucciniaceae</taxon>
        <taxon>Puccinia</taxon>
    </lineage>
</organism>
<dbReference type="RefSeq" id="XP_003323283.2">
    <property type="nucleotide sequence ID" value="XM_003323235.2"/>
</dbReference>
<feature type="compositionally biased region" description="Polar residues" evidence="1">
    <location>
        <begin position="127"/>
        <end position="139"/>
    </location>
</feature>
<evidence type="ECO:0000313" key="2">
    <source>
        <dbReference type="EMBL" id="EFP78864.2"/>
    </source>
</evidence>
<dbReference type="VEuPathDB" id="FungiDB:PGTG_04820"/>
<dbReference type="AlphaFoldDB" id="E3K307"/>
<evidence type="ECO:0000256" key="1">
    <source>
        <dbReference type="SAM" id="MobiDB-lite"/>
    </source>
</evidence>
<reference evidence="3" key="2">
    <citation type="journal article" date="2011" name="Proc. Natl. Acad. Sci. U.S.A.">
        <title>Obligate biotrophy features unraveled by the genomic analysis of rust fungi.</title>
        <authorList>
            <person name="Duplessis S."/>
            <person name="Cuomo C.A."/>
            <person name="Lin Y.-C."/>
            <person name="Aerts A."/>
            <person name="Tisserant E."/>
            <person name="Veneault-Fourrey C."/>
            <person name="Joly D.L."/>
            <person name="Hacquard S."/>
            <person name="Amselem J."/>
            <person name="Cantarel B.L."/>
            <person name="Chiu R."/>
            <person name="Coutinho P.M."/>
            <person name="Feau N."/>
            <person name="Field M."/>
            <person name="Frey P."/>
            <person name="Gelhaye E."/>
            <person name="Goldberg J."/>
            <person name="Grabherr M.G."/>
            <person name="Kodira C.D."/>
            <person name="Kohler A."/>
            <person name="Kuees U."/>
            <person name="Lindquist E.A."/>
            <person name="Lucas S.M."/>
            <person name="Mago R."/>
            <person name="Mauceli E."/>
            <person name="Morin E."/>
            <person name="Murat C."/>
            <person name="Pangilinan J.L."/>
            <person name="Park R."/>
            <person name="Pearson M."/>
            <person name="Quesneville H."/>
            <person name="Rouhier N."/>
            <person name="Sakthikumar S."/>
            <person name="Salamov A.A."/>
            <person name="Schmutz J."/>
            <person name="Selles B."/>
            <person name="Shapiro H."/>
            <person name="Tanguay P."/>
            <person name="Tuskan G.A."/>
            <person name="Henrissat B."/>
            <person name="Van de Peer Y."/>
            <person name="Rouze P."/>
            <person name="Ellis J.G."/>
            <person name="Dodds P.N."/>
            <person name="Schein J.E."/>
            <person name="Zhong S."/>
            <person name="Hamelin R.C."/>
            <person name="Grigoriev I.V."/>
            <person name="Szabo L.J."/>
            <person name="Martin F."/>
        </authorList>
    </citation>
    <scope>NUCLEOTIDE SEQUENCE [LARGE SCALE GENOMIC DNA]</scope>
    <source>
        <strain evidence="3">CRL 75-36-700-3 / race SCCL</strain>
    </source>
</reference>
<gene>
    <name evidence="2" type="ORF">PGTG_04820</name>
</gene>
<feature type="region of interest" description="Disordered" evidence="1">
    <location>
        <begin position="120"/>
        <end position="142"/>
    </location>
</feature>
<reference key="1">
    <citation type="submission" date="2007-01" db="EMBL/GenBank/DDBJ databases">
        <title>The Genome Sequence of Puccinia graminis f. sp. tritici Strain CRL 75-36-700-3.</title>
        <authorList>
            <consortium name="The Broad Institute Genome Sequencing Platform"/>
            <person name="Birren B."/>
            <person name="Lander E."/>
            <person name="Galagan J."/>
            <person name="Nusbaum C."/>
            <person name="Devon K."/>
            <person name="Cuomo C."/>
            <person name="Jaffe D."/>
            <person name="Butler J."/>
            <person name="Alvarez P."/>
            <person name="Gnerre S."/>
            <person name="Grabherr M."/>
            <person name="Mauceli E."/>
            <person name="Brockman W."/>
            <person name="Young S."/>
            <person name="LaButti K."/>
            <person name="Sykes S."/>
            <person name="DeCaprio D."/>
            <person name="Crawford M."/>
            <person name="Koehrsen M."/>
            <person name="Engels R."/>
            <person name="Montgomery P."/>
            <person name="Pearson M."/>
            <person name="Howarth C."/>
            <person name="Larson L."/>
            <person name="White J."/>
            <person name="Zeng Q."/>
            <person name="Kodira C."/>
            <person name="Yandava C."/>
            <person name="Alvarado L."/>
            <person name="O'Leary S."/>
            <person name="Szabo L."/>
            <person name="Dean R."/>
            <person name="Schein J."/>
        </authorList>
    </citation>
    <scope>NUCLEOTIDE SEQUENCE</scope>
    <source>
        <strain>CRL 75-36-700-3</strain>
    </source>
</reference>
<dbReference type="HOGENOM" id="CLU_1129526_0_0_1"/>
<dbReference type="Proteomes" id="UP000008783">
    <property type="component" value="Unassembled WGS sequence"/>
</dbReference>
<proteinExistence type="predicted"/>
<sequence>MEETKKNDEISSGIDTVTAESIAVLSAVDPQDDDYDYPQDEFDIDDAFLSLLFVANLFTPSKIQESREDIQKCTGLDQETLDIIAFLNDDQFPEEDDPDAQEPLHNISLLDEHELPQQEELPEFADESSSAFPSDTSGIEGTLDGESEVVSAASQVQAILEDARNNSTRNTGPQRKRETYLEERALEYYADTHPALVGPCHPDAPPVRHPRVLTLIMRGSYPMPKGLGTPASPREKVIINARNCIPLSFSTAVLESFQW</sequence>
<protein>
    <submittedName>
        <fullName evidence="2">Uncharacterized protein</fullName>
    </submittedName>
</protein>